<keyword evidence="3" id="KW-1185">Reference proteome</keyword>
<dbReference type="EMBL" id="JAFMPY010000036">
    <property type="protein sequence ID" value="MBO0906278.1"/>
    <property type="molecule type" value="Genomic_DNA"/>
</dbReference>
<name>A0ABS3JBD2_9HYPH</name>
<feature type="region of interest" description="Disordered" evidence="1">
    <location>
        <begin position="1"/>
        <end position="28"/>
    </location>
</feature>
<evidence type="ECO:0000313" key="2">
    <source>
        <dbReference type="EMBL" id="MBO0906278.1"/>
    </source>
</evidence>
<dbReference type="RefSeq" id="WP_207352910.1">
    <property type="nucleotide sequence ID" value="NZ_JAFMPY010000036.1"/>
</dbReference>
<feature type="compositionally biased region" description="Basic and acidic residues" evidence="1">
    <location>
        <begin position="1"/>
        <end position="11"/>
    </location>
</feature>
<accession>A0ABS3JBD2</accession>
<protein>
    <submittedName>
        <fullName evidence="2">Uncharacterized protein</fullName>
    </submittedName>
</protein>
<organism evidence="2 3">
    <name type="scientific">Jiella sonneratiae</name>
    <dbReference type="NCBI Taxonomy" id="2816856"/>
    <lineage>
        <taxon>Bacteria</taxon>
        <taxon>Pseudomonadati</taxon>
        <taxon>Pseudomonadota</taxon>
        <taxon>Alphaproteobacteria</taxon>
        <taxon>Hyphomicrobiales</taxon>
        <taxon>Aurantimonadaceae</taxon>
        <taxon>Jiella</taxon>
    </lineage>
</organism>
<gene>
    <name evidence="2" type="ORF">J1C47_21725</name>
</gene>
<comment type="caution">
    <text evidence="2">The sequence shown here is derived from an EMBL/GenBank/DDBJ whole genome shotgun (WGS) entry which is preliminary data.</text>
</comment>
<dbReference type="Proteomes" id="UP000664288">
    <property type="component" value="Unassembled WGS sequence"/>
</dbReference>
<evidence type="ECO:0000313" key="3">
    <source>
        <dbReference type="Proteomes" id="UP000664288"/>
    </source>
</evidence>
<evidence type="ECO:0000256" key="1">
    <source>
        <dbReference type="SAM" id="MobiDB-lite"/>
    </source>
</evidence>
<sequence length="214" mass="21389">MPAPRQHERASPPRAGRSPAERPPSRSRWRGLAGTALVLGCIALGAAFAGATPDKLLAALQTGLGLAGGDPGLSAQAAQARTDAFDAARPFALAPLSAAEAAAALPYLGLSAGAAAALKTDLDKGAVRLVALTLWDDQEEDGDVVRVETAGYGRDIPLAAAPTRIVLPVDGDNSIRVRGTADGGGGITMAIAVNGKAVPLPPLAVGETVSLPIG</sequence>
<reference evidence="2 3" key="1">
    <citation type="submission" date="2021-03" db="EMBL/GenBank/DDBJ databases">
        <title>Whole genome sequence of Jiella sp. MQZ13P-4.</title>
        <authorList>
            <person name="Tuo L."/>
        </authorList>
    </citation>
    <scope>NUCLEOTIDE SEQUENCE [LARGE SCALE GENOMIC DNA]</scope>
    <source>
        <strain evidence="2 3">MQZ13P-4</strain>
    </source>
</reference>
<proteinExistence type="predicted"/>